<dbReference type="EMBL" id="OU898281">
    <property type="protein sequence ID" value="CAG9835856.1"/>
    <property type="molecule type" value="Genomic_DNA"/>
</dbReference>
<evidence type="ECO:0000256" key="1">
    <source>
        <dbReference type="SAM" id="MobiDB-lite"/>
    </source>
</evidence>
<proteinExistence type="predicted"/>
<accession>A0A9N9T554</accession>
<feature type="region of interest" description="Disordered" evidence="1">
    <location>
        <begin position="208"/>
        <end position="232"/>
    </location>
</feature>
<evidence type="ECO:0000313" key="2">
    <source>
        <dbReference type="EMBL" id="CAG9835856.1"/>
    </source>
</evidence>
<keyword evidence="3" id="KW-1185">Reference proteome</keyword>
<sequence length="262" mass="30112">MGSNWKRNVMKSKQARGEEYINSAKKLIQKKTTGPNCHCRNKCLTKVDDTHKQDILEQLYSTRDKTRQDIYLGGLISMSKVQSKRPTTGEEREENGTYKYKVCCQNIACVPHCVCTCGHKGKPYQQPFQCTSHLFMNDVRDFHSAFYQNKDKRGQDLFILHHIDSHIPVRQRKRTANKNKPKSCILSYKLKRSDSLFVPDITITPGNNNIFEGEPEHVTTRPVTPLSTTPSSTKVSQQLSLNTPRKTGLRSTVIQLRKENHY</sequence>
<organism evidence="2 3">
    <name type="scientific">Diabrotica balteata</name>
    <name type="common">Banded cucumber beetle</name>
    <dbReference type="NCBI Taxonomy" id="107213"/>
    <lineage>
        <taxon>Eukaryota</taxon>
        <taxon>Metazoa</taxon>
        <taxon>Ecdysozoa</taxon>
        <taxon>Arthropoda</taxon>
        <taxon>Hexapoda</taxon>
        <taxon>Insecta</taxon>
        <taxon>Pterygota</taxon>
        <taxon>Neoptera</taxon>
        <taxon>Endopterygota</taxon>
        <taxon>Coleoptera</taxon>
        <taxon>Polyphaga</taxon>
        <taxon>Cucujiformia</taxon>
        <taxon>Chrysomeloidea</taxon>
        <taxon>Chrysomelidae</taxon>
        <taxon>Galerucinae</taxon>
        <taxon>Diabroticina</taxon>
        <taxon>Diabroticites</taxon>
        <taxon>Diabrotica</taxon>
    </lineage>
</organism>
<gene>
    <name evidence="2" type="ORF">DIABBA_LOCUS9017</name>
</gene>
<name>A0A9N9T554_DIABA</name>
<evidence type="ECO:0000313" key="3">
    <source>
        <dbReference type="Proteomes" id="UP001153709"/>
    </source>
</evidence>
<dbReference type="Proteomes" id="UP001153709">
    <property type="component" value="Chromosome 6"/>
</dbReference>
<dbReference type="AlphaFoldDB" id="A0A9N9T554"/>
<reference evidence="2" key="1">
    <citation type="submission" date="2022-01" db="EMBL/GenBank/DDBJ databases">
        <authorList>
            <person name="King R."/>
        </authorList>
    </citation>
    <scope>NUCLEOTIDE SEQUENCE</scope>
</reference>
<protein>
    <submittedName>
        <fullName evidence="2">Uncharacterized protein</fullName>
    </submittedName>
</protein>
<feature type="compositionally biased region" description="Low complexity" evidence="1">
    <location>
        <begin position="220"/>
        <end position="232"/>
    </location>
</feature>
<dbReference type="OrthoDB" id="6774094at2759"/>